<dbReference type="AlphaFoldDB" id="A0A1H8VY24"/>
<protein>
    <submittedName>
        <fullName evidence="2">Uncharacterized protein</fullName>
    </submittedName>
</protein>
<evidence type="ECO:0000313" key="3">
    <source>
        <dbReference type="Proteomes" id="UP000199126"/>
    </source>
</evidence>
<keyword evidence="1" id="KW-0812">Transmembrane</keyword>
<dbReference type="OrthoDB" id="383458at2157"/>
<evidence type="ECO:0000256" key="1">
    <source>
        <dbReference type="SAM" id="Phobius"/>
    </source>
</evidence>
<dbReference type="Proteomes" id="UP000199126">
    <property type="component" value="Unassembled WGS sequence"/>
</dbReference>
<reference evidence="3" key="1">
    <citation type="submission" date="2016-10" db="EMBL/GenBank/DDBJ databases">
        <authorList>
            <person name="Varghese N."/>
            <person name="Submissions S."/>
        </authorList>
    </citation>
    <scope>NUCLEOTIDE SEQUENCE [LARGE SCALE GENOMIC DNA]</scope>
    <source>
        <strain evidence="3">CGMCC 1.10121</strain>
    </source>
</reference>
<name>A0A1H8VY24_9EURY</name>
<keyword evidence="1" id="KW-0472">Membrane</keyword>
<proteinExistence type="predicted"/>
<keyword evidence="3" id="KW-1185">Reference proteome</keyword>
<gene>
    <name evidence="2" type="ORF">SAMN04487948_12053</name>
</gene>
<dbReference type="EMBL" id="FODV01000020">
    <property type="protein sequence ID" value="SEP19818.1"/>
    <property type="molecule type" value="Genomic_DNA"/>
</dbReference>
<organism evidence="2 3">
    <name type="scientific">Halogranum amylolyticum</name>
    <dbReference type="NCBI Taxonomy" id="660520"/>
    <lineage>
        <taxon>Archaea</taxon>
        <taxon>Methanobacteriati</taxon>
        <taxon>Methanobacteriota</taxon>
        <taxon>Stenosarchaea group</taxon>
        <taxon>Halobacteria</taxon>
        <taxon>Halobacteriales</taxon>
        <taxon>Haloferacaceae</taxon>
    </lineage>
</organism>
<accession>A0A1H8VY24</accession>
<keyword evidence="1" id="KW-1133">Transmembrane helix</keyword>
<feature type="transmembrane region" description="Helical" evidence="1">
    <location>
        <begin position="31"/>
        <end position="51"/>
    </location>
</feature>
<sequence length="61" mass="6221">MGQVKFAFAAGIFAALGVAVTQIVHLTSLESTVANVAIEGLFVGAVVYLGLKALERSVGSQ</sequence>
<evidence type="ECO:0000313" key="2">
    <source>
        <dbReference type="EMBL" id="SEP19818.1"/>
    </source>
</evidence>
<dbReference type="RefSeq" id="WP_139246750.1">
    <property type="nucleotide sequence ID" value="NZ_FODV01000020.1"/>
</dbReference>